<organism evidence="1">
    <name type="scientific">marine metagenome</name>
    <dbReference type="NCBI Taxonomy" id="408172"/>
    <lineage>
        <taxon>unclassified sequences</taxon>
        <taxon>metagenomes</taxon>
        <taxon>ecological metagenomes</taxon>
    </lineage>
</organism>
<protein>
    <submittedName>
        <fullName evidence="1">Uncharacterized protein</fullName>
    </submittedName>
</protein>
<reference evidence="1" key="1">
    <citation type="submission" date="2018-05" db="EMBL/GenBank/DDBJ databases">
        <authorList>
            <person name="Lanie J.A."/>
            <person name="Ng W.-L."/>
            <person name="Kazmierczak K.M."/>
            <person name="Andrzejewski T.M."/>
            <person name="Davidsen T.M."/>
            <person name="Wayne K.J."/>
            <person name="Tettelin H."/>
            <person name="Glass J.I."/>
            <person name="Rusch D."/>
            <person name="Podicherti R."/>
            <person name="Tsui H.-C.T."/>
            <person name="Winkler M.E."/>
        </authorList>
    </citation>
    <scope>NUCLEOTIDE SEQUENCE</scope>
</reference>
<dbReference type="EMBL" id="UINC01202618">
    <property type="protein sequence ID" value="SVE22509.1"/>
    <property type="molecule type" value="Genomic_DNA"/>
</dbReference>
<sequence>VSLVERRSRYTLLDNVDSKQAEEVASKTIGLLSPHKEY</sequence>
<dbReference type="AlphaFoldDB" id="A0A383BRK5"/>
<feature type="non-terminal residue" evidence="1">
    <location>
        <position position="38"/>
    </location>
</feature>
<name>A0A383BRK5_9ZZZZ</name>
<evidence type="ECO:0000313" key="1">
    <source>
        <dbReference type="EMBL" id="SVE22509.1"/>
    </source>
</evidence>
<feature type="non-terminal residue" evidence="1">
    <location>
        <position position="1"/>
    </location>
</feature>
<gene>
    <name evidence="1" type="ORF">METZ01_LOCUS475363</name>
</gene>
<proteinExistence type="predicted"/>
<accession>A0A383BRK5</accession>